<dbReference type="OMA" id="HATDTQS"/>
<evidence type="ECO:0000256" key="10">
    <source>
        <dbReference type="SAM" id="SignalP"/>
    </source>
</evidence>
<dbReference type="InterPro" id="IPR029018">
    <property type="entry name" value="Hex-like_dom2"/>
</dbReference>
<evidence type="ECO:0000259" key="11">
    <source>
        <dbReference type="Pfam" id="PF00728"/>
    </source>
</evidence>
<feature type="signal peptide" evidence="10">
    <location>
        <begin position="1"/>
        <end position="19"/>
    </location>
</feature>
<dbReference type="FunFam" id="3.20.20.80:FF:000063">
    <property type="entry name" value="Beta-hexosaminidase"/>
    <property type="match status" value="1"/>
</dbReference>
<dbReference type="AlphaFoldDB" id="I2FW93"/>
<keyword evidence="14" id="KW-1185">Reference proteome</keyword>
<dbReference type="GO" id="GO:0016020">
    <property type="term" value="C:membrane"/>
    <property type="evidence" value="ECO:0007669"/>
    <property type="project" value="TreeGrafter"/>
</dbReference>
<reference evidence="13 14" key="1">
    <citation type="journal article" date="2012" name="Plant Cell">
        <title>Genome comparison of barley and maize smut fungi reveals targeted loss of RNA silencing components and species-specific presence of transposable elements.</title>
        <authorList>
            <person name="Laurie J.D."/>
            <person name="Ali S."/>
            <person name="Linning R."/>
            <person name="Mannhaupt G."/>
            <person name="Wong P."/>
            <person name="Gueldener U."/>
            <person name="Muensterkoetter M."/>
            <person name="Moore R."/>
            <person name="Kahmann R."/>
            <person name="Bakkeren G."/>
            <person name="Schirawski J."/>
        </authorList>
    </citation>
    <scope>NUCLEOTIDE SEQUENCE [LARGE SCALE GENOMIC DNA]</scope>
    <source>
        <strain evidence="14">Uh4875-4</strain>
    </source>
</reference>
<keyword evidence="6" id="KW-0325">Glycoprotein</keyword>
<keyword evidence="7" id="KW-0326">Glycosidase</keyword>
<evidence type="ECO:0000256" key="9">
    <source>
        <dbReference type="SAM" id="MobiDB-lite"/>
    </source>
</evidence>
<dbReference type="SUPFAM" id="SSF55545">
    <property type="entry name" value="beta-N-acetylhexosaminidase-like domain"/>
    <property type="match status" value="1"/>
</dbReference>
<dbReference type="InterPro" id="IPR025705">
    <property type="entry name" value="Beta_hexosaminidase_sua/sub"/>
</dbReference>
<feature type="compositionally biased region" description="Basic and acidic residues" evidence="9">
    <location>
        <begin position="118"/>
        <end position="134"/>
    </location>
</feature>
<evidence type="ECO:0000313" key="14">
    <source>
        <dbReference type="Proteomes" id="UP000006174"/>
    </source>
</evidence>
<evidence type="ECO:0000256" key="8">
    <source>
        <dbReference type="PIRSR" id="PIRSR001093-1"/>
    </source>
</evidence>
<dbReference type="STRING" id="1128400.I2FW93"/>
<dbReference type="Gene3D" id="3.30.379.10">
    <property type="entry name" value="Chitobiase/beta-hexosaminidase domain 2-like"/>
    <property type="match status" value="1"/>
</dbReference>
<dbReference type="Pfam" id="PF00728">
    <property type="entry name" value="Glyco_hydro_20"/>
    <property type="match status" value="1"/>
</dbReference>
<feature type="region of interest" description="Disordered" evidence="9">
    <location>
        <begin position="115"/>
        <end position="162"/>
    </location>
</feature>
<accession>I2FW93</accession>
<evidence type="ECO:0000259" key="12">
    <source>
        <dbReference type="Pfam" id="PF14845"/>
    </source>
</evidence>
<name>I2FW93_USTHO</name>
<dbReference type="Proteomes" id="UP000006174">
    <property type="component" value="Unassembled WGS sequence"/>
</dbReference>
<gene>
    <name evidence="13" type="ORF">UHOR_01069</name>
</gene>
<dbReference type="EMBL" id="CAGI01000161">
    <property type="protein sequence ID" value="CCF51186.1"/>
    <property type="molecule type" value="Genomic_DNA"/>
</dbReference>
<evidence type="ECO:0000256" key="2">
    <source>
        <dbReference type="ARBA" id="ARBA00006285"/>
    </source>
</evidence>
<dbReference type="Pfam" id="PF14845">
    <property type="entry name" value="Glycohydro_20b2"/>
    <property type="match status" value="1"/>
</dbReference>
<feature type="active site" description="Proton donor" evidence="8">
    <location>
        <position position="469"/>
    </location>
</feature>
<keyword evidence="4 10" id="KW-0732">Signal</keyword>
<sequence length="701" mass="76809">MWFIRTALILTTAASSAVALWPQPKSLTTSKSITRISTDLSFNLVQSTDRSRVPSDLTEAIDAAAKLANSVDLWPLTPDRGEGLRGGLEKAPLIASVEIKVLELMPETMPNPCVGVKGKVEDTQSGKGAGEAKKVSRRGLQTPFQGRKSAVASEDEDAGADKHVIEDSSVQTGVWDNKCSISAHAIRELSYNCSTKPLNLETDKSAPGDLGYLDAESYRLFVPDNGASIQLTSYTSLGALRGLQTLLQLIYALPPTAEGKVERGTRFIQNVPLTISDQPAYPYRGLLLDTARNFFPIETIKKLIDTMGFVKMNQLHWHATDTQSFPLSFNDKDLAILAEKGSYGFYKTPSGEIKRMVYTEEDIKGIIAYAAARGVNVIIETDMPGHMLAGVEAVDNGSLMACPNNPDWASVAAEPPSGQLRLVSNWTFSDTTNVETFSVPAPISKFVSSLLRKISSLSKSVYVSSGGDEPNFHCWNLSSEANMEPYLNKFMTLVTKETGGVGKKGMVWEEMAVKFPTVAKTLGKDSLVEIWNDANNSAIALKNNPDINIVLAPVSYFYLDCGGASFLGNFTSNLWCPYVSWQQTYSFDPAVVIANSTATLAPTDEKAKRAIQQRFVGGEHAIWSETIDATNLEQKVWPRAAAGAEIWWTGEEVEKGKKRDKVEALGRMIDLRWRMVELGVRAEPLQPQWCAERIGECNWHG</sequence>
<dbReference type="HOGENOM" id="CLU_007082_0_2_1"/>
<feature type="chain" id="PRO_5003659173" description="beta-N-acetylhexosaminidase" evidence="10">
    <location>
        <begin position="20"/>
        <end position="701"/>
    </location>
</feature>
<keyword evidence="5" id="KW-0378">Hydrolase</keyword>
<evidence type="ECO:0000256" key="3">
    <source>
        <dbReference type="ARBA" id="ARBA00012663"/>
    </source>
</evidence>
<comment type="catalytic activity">
    <reaction evidence="1">
        <text>Hydrolysis of terminal non-reducing N-acetyl-D-hexosamine residues in N-acetyl-beta-D-hexosaminides.</text>
        <dbReference type="EC" id="3.2.1.52"/>
    </reaction>
</comment>
<dbReference type="PANTHER" id="PTHR22600:SF26">
    <property type="entry name" value="BETA-N-ACETYLHEXOSAMINIDASE"/>
    <property type="match status" value="1"/>
</dbReference>
<dbReference type="PANTHER" id="PTHR22600">
    <property type="entry name" value="BETA-HEXOSAMINIDASE"/>
    <property type="match status" value="1"/>
</dbReference>
<feature type="domain" description="Glycoside hydrolase family 20 catalytic" evidence="11">
    <location>
        <begin position="281"/>
        <end position="650"/>
    </location>
</feature>
<dbReference type="InterPro" id="IPR029019">
    <property type="entry name" value="HEX_eukaryotic_N"/>
</dbReference>
<evidence type="ECO:0000256" key="6">
    <source>
        <dbReference type="ARBA" id="ARBA00023180"/>
    </source>
</evidence>
<dbReference type="EC" id="3.2.1.52" evidence="3"/>
<comment type="caution">
    <text evidence="13">The sequence shown here is derived from an EMBL/GenBank/DDBJ whole genome shotgun (WGS) entry which is preliminary data.</text>
</comment>
<dbReference type="GO" id="GO:0004563">
    <property type="term" value="F:beta-N-acetylhexosaminidase activity"/>
    <property type="evidence" value="ECO:0007669"/>
    <property type="project" value="UniProtKB-EC"/>
</dbReference>
<evidence type="ECO:0000313" key="13">
    <source>
        <dbReference type="EMBL" id="CCF51186.1"/>
    </source>
</evidence>
<proteinExistence type="inferred from homology"/>
<dbReference type="SUPFAM" id="SSF51445">
    <property type="entry name" value="(Trans)glycosidases"/>
    <property type="match status" value="1"/>
</dbReference>
<evidence type="ECO:0000256" key="7">
    <source>
        <dbReference type="ARBA" id="ARBA00023295"/>
    </source>
</evidence>
<dbReference type="PRINTS" id="PR00738">
    <property type="entry name" value="GLHYDRLASE20"/>
</dbReference>
<dbReference type="GO" id="GO:0030203">
    <property type="term" value="P:glycosaminoglycan metabolic process"/>
    <property type="evidence" value="ECO:0007669"/>
    <property type="project" value="TreeGrafter"/>
</dbReference>
<dbReference type="eggNOG" id="KOG2499">
    <property type="taxonomic scope" value="Eukaryota"/>
</dbReference>
<protein>
    <recommendedName>
        <fullName evidence="3">beta-N-acetylhexosaminidase</fullName>
        <ecNumber evidence="3">3.2.1.52</ecNumber>
    </recommendedName>
</protein>
<evidence type="ECO:0000256" key="1">
    <source>
        <dbReference type="ARBA" id="ARBA00001231"/>
    </source>
</evidence>
<dbReference type="InterPro" id="IPR015883">
    <property type="entry name" value="Glyco_hydro_20_cat"/>
</dbReference>
<evidence type="ECO:0000256" key="4">
    <source>
        <dbReference type="ARBA" id="ARBA00022729"/>
    </source>
</evidence>
<organism evidence="13 14">
    <name type="scientific">Ustilago hordei</name>
    <name type="common">Barley covered smut fungus</name>
    <dbReference type="NCBI Taxonomy" id="120017"/>
    <lineage>
        <taxon>Eukaryota</taxon>
        <taxon>Fungi</taxon>
        <taxon>Dikarya</taxon>
        <taxon>Basidiomycota</taxon>
        <taxon>Ustilaginomycotina</taxon>
        <taxon>Ustilaginomycetes</taxon>
        <taxon>Ustilaginales</taxon>
        <taxon>Ustilaginaceae</taxon>
        <taxon>Ustilago</taxon>
    </lineage>
</organism>
<feature type="domain" description="Beta-hexosaminidase eukaryotic type N-terminal" evidence="12">
    <location>
        <begin position="20"/>
        <end position="249"/>
    </location>
</feature>
<comment type="similarity">
    <text evidence="2">Belongs to the glycosyl hydrolase 20 family.</text>
</comment>
<dbReference type="Gene3D" id="3.20.20.80">
    <property type="entry name" value="Glycosidases"/>
    <property type="match status" value="1"/>
</dbReference>
<dbReference type="InterPro" id="IPR017853">
    <property type="entry name" value="GH"/>
</dbReference>
<evidence type="ECO:0000256" key="5">
    <source>
        <dbReference type="ARBA" id="ARBA00022801"/>
    </source>
</evidence>
<dbReference type="GO" id="GO:0005975">
    <property type="term" value="P:carbohydrate metabolic process"/>
    <property type="evidence" value="ECO:0007669"/>
    <property type="project" value="InterPro"/>
</dbReference>